<organism evidence="2 3">
    <name type="scientific">Molorchus minor</name>
    <dbReference type="NCBI Taxonomy" id="1323400"/>
    <lineage>
        <taxon>Eukaryota</taxon>
        <taxon>Metazoa</taxon>
        <taxon>Ecdysozoa</taxon>
        <taxon>Arthropoda</taxon>
        <taxon>Hexapoda</taxon>
        <taxon>Insecta</taxon>
        <taxon>Pterygota</taxon>
        <taxon>Neoptera</taxon>
        <taxon>Endopterygota</taxon>
        <taxon>Coleoptera</taxon>
        <taxon>Polyphaga</taxon>
        <taxon>Cucujiformia</taxon>
        <taxon>Chrysomeloidea</taxon>
        <taxon>Cerambycidae</taxon>
        <taxon>Lamiinae</taxon>
        <taxon>Monochamini</taxon>
        <taxon>Molorchus</taxon>
    </lineage>
</organism>
<dbReference type="Proteomes" id="UP001162164">
    <property type="component" value="Unassembled WGS sequence"/>
</dbReference>
<accession>A0ABQ9JY21</accession>
<keyword evidence="1" id="KW-0812">Transmembrane</keyword>
<sequence>MRELCGMQVKTDRSSLKMRVTTSIFIAAMLVLFVYCLSAGAVFTSGIEYIDKNRNQKSENSLWTYICENESTCTRKNWPKVKRESVWKHATRCVQHYNSGQSQHTLR</sequence>
<name>A0ABQ9JY21_9CUCU</name>
<evidence type="ECO:0000313" key="2">
    <source>
        <dbReference type="EMBL" id="KAJ8983256.1"/>
    </source>
</evidence>
<proteinExistence type="predicted"/>
<feature type="transmembrane region" description="Helical" evidence="1">
    <location>
        <begin position="20"/>
        <end position="43"/>
    </location>
</feature>
<keyword evidence="3" id="KW-1185">Reference proteome</keyword>
<keyword evidence="1" id="KW-0472">Membrane</keyword>
<dbReference type="EMBL" id="JAPWTJ010000084">
    <property type="protein sequence ID" value="KAJ8983256.1"/>
    <property type="molecule type" value="Genomic_DNA"/>
</dbReference>
<protein>
    <submittedName>
        <fullName evidence="2">Uncharacterized protein</fullName>
    </submittedName>
</protein>
<keyword evidence="1" id="KW-1133">Transmembrane helix</keyword>
<evidence type="ECO:0000256" key="1">
    <source>
        <dbReference type="SAM" id="Phobius"/>
    </source>
</evidence>
<evidence type="ECO:0000313" key="3">
    <source>
        <dbReference type="Proteomes" id="UP001162164"/>
    </source>
</evidence>
<reference evidence="2" key="1">
    <citation type="journal article" date="2023" name="Insect Mol. Biol.">
        <title>Genome sequencing provides insights into the evolution of gene families encoding plant cell wall-degrading enzymes in longhorned beetles.</title>
        <authorList>
            <person name="Shin N.R."/>
            <person name="Okamura Y."/>
            <person name="Kirsch R."/>
            <person name="Pauchet Y."/>
        </authorList>
    </citation>
    <scope>NUCLEOTIDE SEQUENCE</scope>
    <source>
        <strain evidence="2">MMC_N1</strain>
    </source>
</reference>
<comment type="caution">
    <text evidence="2">The sequence shown here is derived from an EMBL/GenBank/DDBJ whole genome shotgun (WGS) entry which is preliminary data.</text>
</comment>
<gene>
    <name evidence="2" type="ORF">NQ317_015605</name>
</gene>